<keyword evidence="4" id="KW-0342">GTP-binding</keyword>
<evidence type="ECO:0000256" key="3">
    <source>
        <dbReference type="ARBA" id="ARBA00022801"/>
    </source>
</evidence>
<feature type="compositionally biased region" description="Gly residues" evidence="5">
    <location>
        <begin position="520"/>
        <end position="533"/>
    </location>
</feature>
<evidence type="ECO:0000256" key="5">
    <source>
        <dbReference type="SAM" id="MobiDB-lite"/>
    </source>
</evidence>
<dbReference type="GO" id="GO:0005525">
    <property type="term" value="F:GTP binding"/>
    <property type="evidence" value="ECO:0007669"/>
    <property type="project" value="UniProtKB-KW"/>
</dbReference>
<accession>A0AAV9ITB0</accession>
<dbReference type="InterPro" id="IPR023179">
    <property type="entry name" value="GTP-bd_ortho_bundle_sf"/>
</dbReference>
<keyword evidence="8" id="KW-1185">Reference proteome</keyword>
<keyword evidence="3" id="KW-0378">Hydrolase</keyword>
<feature type="domain" description="G" evidence="6">
    <location>
        <begin position="349"/>
        <end position="401"/>
    </location>
</feature>
<evidence type="ECO:0000313" key="8">
    <source>
        <dbReference type="Proteomes" id="UP001301350"/>
    </source>
</evidence>
<dbReference type="EMBL" id="JANCYW010000005">
    <property type="protein sequence ID" value="KAK4535535.1"/>
    <property type="molecule type" value="Genomic_DNA"/>
</dbReference>
<evidence type="ECO:0000256" key="2">
    <source>
        <dbReference type="ARBA" id="ARBA00022741"/>
    </source>
</evidence>
<keyword evidence="2" id="KW-0547">Nucleotide-binding</keyword>
<proteinExistence type="predicted"/>
<dbReference type="PRINTS" id="PR00326">
    <property type="entry name" value="GTP1OBG"/>
</dbReference>
<comment type="caution">
    <text evidence="7">The sequence shown here is derived from an EMBL/GenBank/DDBJ whole genome shotgun (WGS) entry which is preliminary data.</text>
</comment>
<dbReference type="PANTHER" id="PTHR45709">
    <property type="entry name" value="LARGE SUBUNIT GTPASE 1 HOMOLOG-RELATED"/>
    <property type="match status" value="1"/>
</dbReference>
<dbReference type="InterPro" id="IPR043358">
    <property type="entry name" value="GNL1-like"/>
</dbReference>
<dbReference type="Pfam" id="PF01926">
    <property type="entry name" value="MMR_HSR1"/>
    <property type="match status" value="1"/>
</dbReference>
<dbReference type="AlphaFoldDB" id="A0AAV9ITB0"/>
<dbReference type="InterPro" id="IPR006073">
    <property type="entry name" value="GTP-bd"/>
</dbReference>
<dbReference type="Gene3D" id="3.40.50.300">
    <property type="entry name" value="P-loop containing nucleotide triphosphate hydrolases"/>
    <property type="match status" value="1"/>
</dbReference>
<organism evidence="7 8">
    <name type="scientific">Cyanidium caldarium</name>
    <name type="common">Red alga</name>
    <dbReference type="NCBI Taxonomy" id="2771"/>
    <lineage>
        <taxon>Eukaryota</taxon>
        <taxon>Rhodophyta</taxon>
        <taxon>Bangiophyceae</taxon>
        <taxon>Cyanidiales</taxon>
        <taxon>Cyanidiaceae</taxon>
        <taxon>Cyanidium</taxon>
    </lineage>
</organism>
<dbReference type="InterPro" id="IPR027417">
    <property type="entry name" value="P-loop_NTPase"/>
</dbReference>
<protein>
    <recommendedName>
        <fullName evidence="6">G domain-containing protein</fullName>
    </recommendedName>
</protein>
<dbReference type="SUPFAM" id="SSF52540">
    <property type="entry name" value="P-loop containing nucleoside triphosphate hydrolases"/>
    <property type="match status" value="1"/>
</dbReference>
<evidence type="ECO:0000259" key="6">
    <source>
        <dbReference type="Pfam" id="PF01926"/>
    </source>
</evidence>
<dbReference type="PANTHER" id="PTHR45709:SF2">
    <property type="entry name" value="LARGE SUBUNIT GTPASE 1 HOMOLOG"/>
    <property type="match status" value="1"/>
</dbReference>
<feature type="region of interest" description="Disordered" evidence="5">
    <location>
        <begin position="510"/>
        <end position="533"/>
    </location>
</feature>
<evidence type="ECO:0000256" key="4">
    <source>
        <dbReference type="ARBA" id="ARBA00023134"/>
    </source>
</evidence>
<keyword evidence="1" id="KW-0963">Cytoplasm</keyword>
<evidence type="ECO:0000313" key="7">
    <source>
        <dbReference type="EMBL" id="KAK4535535.1"/>
    </source>
</evidence>
<dbReference type="CDD" id="cd01857">
    <property type="entry name" value="HSR1_MMR1"/>
    <property type="match status" value="1"/>
</dbReference>
<dbReference type="GO" id="GO:0003924">
    <property type="term" value="F:GTPase activity"/>
    <property type="evidence" value="ECO:0007669"/>
    <property type="project" value="InterPro"/>
</dbReference>
<gene>
    <name evidence="7" type="ORF">CDCA_CDCA05G1560</name>
</gene>
<dbReference type="Proteomes" id="UP001301350">
    <property type="component" value="Unassembled WGS sequence"/>
</dbReference>
<evidence type="ECO:0000256" key="1">
    <source>
        <dbReference type="ARBA" id="ARBA00022490"/>
    </source>
</evidence>
<name>A0AAV9ITB0_CYACA</name>
<dbReference type="Gene3D" id="1.10.1580.10">
    <property type="match status" value="1"/>
</dbReference>
<reference evidence="7 8" key="1">
    <citation type="submission" date="2022-07" db="EMBL/GenBank/DDBJ databases">
        <title>Genome-wide signatures of adaptation to extreme environments.</title>
        <authorList>
            <person name="Cho C.H."/>
            <person name="Yoon H.S."/>
        </authorList>
    </citation>
    <scope>NUCLEOTIDE SEQUENCE [LARGE SCALE GENOMIC DNA]</scope>
    <source>
        <strain evidence="7 8">DBV 063 E5</strain>
    </source>
</reference>
<sequence length="533" mass="57467">MTPHGRAGVTGTVPGSGDLGRSLMRQRATTSGRRLRKERQRERHLAPGAVSGVEPTIGTASVTGWSDRDAVLVEAELHGRAFAAVRQYGMDAPSAAPAAAVVVVDDAPLATAESVGDPKEVADDAAALLDDDDVLCMPRRPVWHAHMSVDELGAAERAEFLAWRRRLAAAEAALERQRARALRRGRLPPPTVLTPFEKNLEVWRQLWRVVERSDVLVQIVDARHPLLFYHEGLERYVKRVDTRKQACLLLNKADLLTAEQRRAWQRYFTDRGRTVLFFSAIAAATQETDGGEAVSGAAATAKDCSSASLTTCQQLLPQLVALSTATTAKSVQHTPPSPHHGSPHPTVLGFVGYPNVGKSSTINVLLGRKRVAVGATPGKTKHFQTHWVDERVVLCDCPGLVFPQVAGSAAELVCAGVLPVDQLRDPLPSVALVCARIPRAILEAKYGIRLPIPGADEDAQRSPTAAELLDTLARARGFMKDGGRPDQHRAARRLLKDYVAGRLLHVHLPPTEAMHRGENGQEGGGGGEPAAAR</sequence>
<dbReference type="GO" id="GO:0005829">
    <property type="term" value="C:cytosol"/>
    <property type="evidence" value="ECO:0007669"/>
    <property type="project" value="TreeGrafter"/>
</dbReference>
<feature type="region of interest" description="Disordered" evidence="5">
    <location>
        <begin position="1"/>
        <end position="21"/>
    </location>
</feature>